<name>A0AC34F7B8_9BILA</name>
<sequence>MEPPRPQLVSKPQQLFRSVFPLNIGQNFAGIRGLYNEDLSNLPEDIDGIDDGTSTVRTNSSWLSEPRTSAFLLETIDLQVRKLY</sequence>
<proteinExistence type="predicted"/>
<evidence type="ECO:0000313" key="2">
    <source>
        <dbReference type="WBParaSite" id="ES5_v2.g12748.t1"/>
    </source>
</evidence>
<dbReference type="Proteomes" id="UP000887579">
    <property type="component" value="Unplaced"/>
</dbReference>
<protein>
    <submittedName>
        <fullName evidence="2">Uncharacterized protein</fullName>
    </submittedName>
</protein>
<accession>A0AC34F7B8</accession>
<evidence type="ECO:0000313" key="1">
    <source>
        <dbReference type="Proteomes" id="UP000887579"/>
    </source>
</evidence>
<dbReference type="WBParaSite" id="ES5_v2.g12748.t1">
    <property type="protein sequence ID" value="ES5_v2.g12748.t1"/>
    <property type="gene ID" value="ES5_v2.g12748"/>
</dbReference>
<reference evidence="2" key="1">
    <citation type="submission" date="2022-11" db="UniProtKB">
        <authorList>
            <consortium name="WormBaseParasite"/>
        </authorList>
    </citation>
    <scope>IDENTIFICATION</scope>
</reference>
<organism evidence="1 2">
    <name type="scientific">Panagrolaimus sp. ES5</name>
    <dbReference type="NCBI Taxonomy" id="591445"/>
    <lineage>
        <taxon>Eukaryota</taxon>
        <taxon>Metazoa</taxon>
        <taxon>Ecdysozoa</taxon>
        <taxon>Nematoda</taxon>
        <taxon>Chromadorea</taxon>
        <taxon>Rhabditida</taxon>
        <taxon>Tylenchina</taxon>
        <taxon>Panagrolaimomorpha</taxon>
        <taxon>Panagrolaimoidea</taxon>
        <taxon>Panagrolaimidae</taxon>
        <taxon>Panagrolaimus</taxon>
    </lineage>
</organism>